<accession>G9Y544</accession>
<dbReference type="Proteomes" id="UP000005959">
    <property type="component" value="Unassembled WGS sequence"/>
</dbReference>
<reference evidence="1 2" key="1">
    <citation type="submission" date="2011-08" db="EMBL/GenBank/DDBJ databases">
        <authorList>
            <person name="Weinstock G."/>
            <person name="Sodergren E."/>
            <person name="Clifton S."/>
            <person name="Fulton L."/>
            <person name="Fulton B."/>
            <person name="Courtney L."/>
            <person name="Fronick C."/>
            <person name="Harrison M."/>
            <person name="Strong C."/>
            <person name="Farmer C."/>
            <person name="Delahaunty K."/>
            <person name="Markovic C."/>
            <person name="Hall O."/>
            <person name="Minx P."/>
            <person name="Tomlinson C."/>
            <person name="Mitreva M."/>
            <person name="Hou S."/>
            <person name="Chen J."/>
            <person name="Wollam A."/>
            <person name="Pepin K.H."/>
            <person name="Johnson M."/>
            <person name="Bhonagiri V."/>
            <person name="Zhang X."/>
            <person name="Suruliraj S."/>
            <person name="Warren W."/>
            <person name="Chinwalla A."/>
            <person name="Mardis E.R."/>
            <person name="Wilson R.K."/>
        </authorList>
    </citation>
    <scope>NUCLEOTIDE SEQUENCE [LARGE SCALE GENOMIC DNA]</scope>
    <source>
        <strain evidence="1 2">ATCC 51873</strain>
    </source>
</reference>
<dbReference type="AlphaFoldDB" id="G9Y544"/>
<protein>
    <submittedName>
        <fullName evidence="1">Uncharacterized protein</fullName>
    </submittedName>
</protein>
<comment type="caution">
    <text evidence="1">The sequence shown here is derived from an EMBL/GenBank/DDBJ whole genome shotgun (WGS) entry which is preliminary data.</text>
</comment>
<evidence type="ECO:0000313" key="1">
    <source>
        <dbReference type="EMBL" id="EHM43884.1"/>
    </source>
</evidence>
<evidence type="ECO:0000313" key="2">
    <source>
        <dbReference type="Proteomes" id="UP000005959"/>
    </source>
</evidence>
<gene>
    <name evidence="1" type="ORF">HMPREF0454_01683</name>
</gene>
<dbReference type="HOGENOM" id="CLU_3168705_0_0_6"/>
<proteinExistence type="predicted"/>
<sequence length="47" mass="5318">MHALDLSLFKDRPMAILSTAYSQNLHTEASISQKNPYVKPVNQTSDR</sequence>
<organism evidence="1 2">
    <name type="scientific">Hafnia alvei ATCC 51873</name>
    <dbReference type="NCBI Taxonomy" id="1002364"/>
    <lineage>
        <taxon>Bacteria</taxon>
        <taxon>Pseudomonadati</taxon>
        <taxon>Pseudomonadota</taxon>
        <taxon>Gammaproteobacteria</taxon>
        <taxon>Enterobacterales</taxon>
        <taxon>Hafniaceae</taxon>
        <taxon>Hafnia</taxon>
    </lineage>
</organism>
<name>G9Y544_HAFAL</name>
<dbReference type="EMBL" id="AGCI01000036">
    <property type="protein sequence ID" value="EHM43884.1"/>
    <property type="molecule type" value="Genomic_DNA"/>
</dbReference>